<reference evidence="1 2" key="1">
    <citation type="journal article" date="2020" name="Phytopathology">
        <title>Genome Sequence Resources of Colletotrichum truncatum, C. plurivorum, C. musicola, and C. sojae: Four Species Pathogenic to Soybean (Glycine max).</title>
        <authorList>
            <person name="Rogerio F."/>
            <person name="Boufleur T.R."/>
            <person name="Ciampi-Guillardi M."/>
            <person name="Sukno S.A."/>
            <person name="Thon M.R."/>
            <person name="Massola Junior N.S."/>
            <person name="Baroncelli R."/>
        </authorList>
    </citation>
    <scope>NUCLEOTIDE SEQUENCE [LARGE SCALE GENOMIC DNA]</scope>
    <source>
        <strain evidence="1 2">CMES1059</strain>
    </source>
</reference>
<dbReference type="EMBL" id="VUJX02000007">
    <property type="protein sequence ID" value="KAL0934447.1"/>
    <property type="molecule type" value="Genomic_DNA"/>
</dbReference>
<accession>A0ACC3YRG3</accession>
<sequence>MNNMYMRRAGIGARGLRSTLSIDRKVALTHRAPRPPNATPVNQKSQWWKDAVVYQIYVPSFKDTNGDGYGDLRGIIEKLEYKVDLGVDVIWLSPIFDSPLYDMGYDISDYYKINPMFGDMEDFNNLLKQAHGRGLRVILDIALNHTSSKHAWFKKSIAAEKGEANGFKDFYIWGNPIVDESGNKRPPSNWESVFEGCMWEWVPEIRKYYLHVFGREQPDLNWYNADVRRELWKVLRFWLDKGVDGFRLDAINCMSKVHNEDLCAARPGQPTVSGWPDAPTSTPGRFEQKTNEMFANGPRVHKYLQEMQQEVFAHYDALSLGEMSCGITPELGRDFISHEAKELDLILHFEHVELDCVNGDKWTLRDWKLPELKAAVSKWQTCMAEAGGWDTLWFENHDQPRGLNRFCKVGQMRMEHAAKLLAMWLFTLRGTIIIYQGQELGLTNPEEFSEETIRDIETRIYWNAAHAALAQGDDTHKLEMVKKAIMTKGRDAARTPMVWDSNRKTSGGFTDHNAKPWLPAHPNFTTFCAEAQRRNPASVWRFYHDMIRFRQQHPGLTLAWQIYGVYQLVDEHHSSVFAYTRTHGRDIYLVVLNFGMERVEWEMPQTHGRGWSVVKSISSFILPDQVLMTHLVLEPFEGLICRRESGQTAGCDSSLEVV</sequence>
<gene>
    <name evidence="1" type="ORF">CTRU02_211246</name>
</gene>
<dbReference type="Proteomes" id="UP000805649">
    <property type="component" value="Unassembled WGS sequence"/>
</dbReference>
<keyword evidence="2" id="KW-1185">Reference proteome</keyword>
<protein>
    <submittedName>
        <fullName evidence="1">Alpha-glucosidase 1</fullName>
    </submittedName>
</protein>
<evidence type="ECO:0000313" key="2">
    <source>
        <dbReference type="Proteomes" id="UP000805649"/>
    </source>
</evidence>
<evidence type="ECO:0000313" key="1">
    <source>
        <dbReference type="EMBL" id="KAL0934447.1"/>
    </source>
</evidence>
<comment type="caution">
    <text evidence="1">The sequence shown here is derived from an EMBL/GenBank/DDBJ whole genome shotgun (WGS) entry which is preliminary data.</text>
</comment>
<organism evidence="1 2">
    <name type="scientific">Colletotrichum truncatum</name>
    <name type="common">Anthracnose fungus</name>
    <name type="synonym">Colletotrichum capsici</name>
    <dbReference type="NCBI Taxonomy" id="5467"/>
    <lineage>
        <taxon>Eukaryota</taxon>
        <taxon>Fungi</taxon>
        <taxon>Dikarya</taxon>
        <taxon>Ascomycota</taxon>
        <taxon>Pezizomycotina</taxon>
        <taxon>Sordariomycetes</taxon>
        <taxon>Hypocreomycetidae</taxon>
        <taxon>Glomerellales</taxon>
        <taxon>Glomerellaceae</taxon>
        <taxon>Colletotrichum</taxon>
        <taxon>Colletotrichum truncatum species complex</taxon>
    </lineage>
</organism>
<name>A0ACC3YRG3_COLTU</name>
<proteinExistence type="predicted"/>